<dbReference type="PANTHER" id="PTHR24198">
    <property type="entry name" value="ANKYRIN REPEAT AND PROTEIN KINASE DOMAIN-CONTAINING PROTEIN"/>
    <property type="match status" value="1"/>
</dbReference>
<dbReference type="SMART" id="SM00248">
    <property type="entry name" value="ANK"/>
    <property type="match status" value="13"/>
</dbReference>
<feature type="compositionally biased region" description="Polar residues" evidence="4">
    <location>
        <begin position="357"/>
        <end position="386"/>
    </location>
</feature>
<dbReference type="PROSITE" id="PS50088">
    <property type="entry name" value="ANK_REPEAT"/>
    <property type="match status" value="6"/>
</dbReference>
<evidence type="ECO:0000256" key="2">
    <source>
        <dbReference type="ARBA" id="ARBA00023043"/>
    </source>
</evidence>
<dbReference type="PANTHER" id="PTHR24198:SF165">
    <property type="entry name" value="ANKYRIN REPEAT-CONTAINING PROTEIN-RELATED"/>
    <property type="match status" value="1"/>
</dbReference>
<dbReference type="OrthoDB" id="194358at2759"/>
<sequence>MRINRAFGSSFESIPRETNNNNNNNGIRFSFKTEKRNKIIDYIKNDDLSGLKSYIEDDANNVHLDQLNIPKKFDFIINAIQQNASNSIIQYLLQHPCYNSINIKIPHIVHTDTPLFTAIANNRFDLADLFIANYNLDINQENDIIEDLNQIHLLNYKNLRYILRHGYDKNNITNSMIKSLISQFPFLNKCLNIIFEHFIFDNTFILNLLTYYKNNKPLSKDSLNGLINNEKGKIKFDSDIYKFAIANQKYAYLKVLFENDSSSMDTLIFRTLNYDLLKYAIKINNLDFVKSILNYNIYSFKNILSELSEGAKFNCNVEIQELLIKTAYKIAFSTVYGDRDNDKSITNEVINDDDTSNNESPKNISNNTSTKPVTNVSVSEDPVTSTKPKITYSFSNVLPTTFDQSSQNNLNNNLNDTSNNNNNNKEKENDSDYVFNKHINCILNTVIKTKNINLVKYLMENDEFRTIDLNINDINEEYTINAALQSNDPEIVEYLLKHGADSNTKNLNGNTLLSQAIQNNQYDIVKCLLDYNVNVMEKDVNNNYPLIKAIHANNLYIIQLLIMYGIKNKIDLNCLDVNGNTPLTLAYRHGYFELFRVLAKFLNINMKDCNGNTPLYYAILNNDEKIINDLCTLGADVNYRNNDGYSILDIALTSGNKNIFLTLLKQANTIQLNESNQKAEALIITIMKTQLSLYTINDKIIIIKQLIGKGANINAVDTTGNYTPLVLAVQNRSLELVKLLIENGANVNFVSKNSSMSILMLAINIGEIEIVKYLLKCNANVNYINSAGKSPLKNALKQENHLIFLTLAKTNIKSIKGNLLIPIIRKGNLKVLKELINYGLDIDTIVENGNTLLAQAIIDRQVSIVDYLVDNGANVFSVNSHGNTIMDLCRNSIMNSNNNVYIKIQKLCG</sequence>
<dbReference type="Gene3D" id="1.25.40.20">
    <property type="entry name" value="Ankyrin repeat-containing domain"/>
    <property type="match status" value="5"/>
</dbReference>
<feature type="repeat" description="ANK" evidence="3">
    <location>
        <begin position="508"/>
        <end position="540"/>
    </location>
</feature>
<feature type="region of interest" description="Disordered" evidence="4">
    <location>
        <begin position="343"/>
        <end position="386"/>
    </location>
</feature>
<feature type="repeat" description="ANK" evidence="3">
    <location>
        <begin position="754"/>
        <end position="786"/>
    </location>
</feature>
<gene>
    <name evidence="5" type="ORF">BCR36DRAFT_409516</name>
</gene>
<keyword evidence="1" id="KW-0677">Repeat</keyword>
<dbReference type="Proteomes" id="UP000193719">
    <property type="component" value="Unassembled WGS sequence"/>
</dbReference>
<dbReference type="SUPFAM" id="SSF48403">
    <property type="entry name" value="Ankyrin repeat"/>
    <property type="match status" value="2"/>
</dbReference>
<comment type="caution">
    <text evidence="5">The sequence shown here is derived from an EMBL/GenBank/DDBJ whole genome shotgun (WGS) entry which is preliminary data.</text>
</comment>
<dbReference type="PROSITE" id="PS50297">
    <property type="entry name" value="ANK_REP_REGION"/>
    <property type="match status" value="5"/>
</dbReference>
<dbReference type="Pfam" id="PF12796">
    <property type="entry name" value="Ank_2"/>
    <property type="match status" value="4"/>
</dbReference>
<feature type="compositionally biased region" description="Low complexity" evidence="4">
    <location>
        <begin position="404"/>
        <end position="423"/>
    </location>
</feature>
<name>A0A1Y1VIN9_9FUNG</name>
<evidence type="ECO:0000313" key="6">
    <source>
        <dbReference type="Proteomes" id="UP000193719"/>
    </source>
</evidence>
<dbReference type="InterPro" id="IPR002110">
    <property type="entry name" value="Ankyrin_rpt"/>
</dbReference>
<evidence type="ECO:0000256" key="4">
    <source>
        <dbReference type="SAM" id="MobiDB-lite"/>
    </source>
</evidence>
<dbReference type="AlphaFoldDB" id="A0A1Y1VIN9"/>
<evidence type="ECO:0000313" key="5">
    <source>
        <dbReference type="EMBL" id="ORX57198.1"/>
    </source>
</evidence>
<feature type="repeat" description="ANK" evidence="3">
    <location>
        <begin position="720"/>
        <end position="752"/>
    </location>
</feature>
<feature type="repeat" description="ANK" evidence="3">
    <location>
        <begin position="610"/>
        <end position="642"/>
    </location>
</feature>
<feature type="region of interest" description="Disordered" evidence="4">
    <location>
        <begin position="1"/>
        <end position="26"/>
    </location>
</feature>
<evidence type="ECO:0000256" key="3">
    <source>
        <dbReference type="PROSITE-ProRule" id="PRU00023"/>
    </source>
</evidence>
<keyword evidence="6" id="KW-1185">Reference proteome</keyword>
<feature type="region of interest" description="Disordered" evidence="4">
    <location>
        <begin position="404"/>
        <end position="429"/>
    </location>
</feature>
<accession>A0A1Y1VIN9</accession>
<feature type="repeat" description="ANK" evidence="3">
    <location>
        <begin position="475"/>
        <end position="507"/>
    </location>
</feature>
<feature type="repeat" description="ANK" evidence="3">
    <location>
        <begin position="848"/>
        <end position="880"/>
    </location>
</feature>
<keyword evidence="2 3" id="KW-0040">ANK repeat</keyword>
<reference evidence="5 6" key="1">
    <citation type="submission" date="2016-08" db="EMBL/GenBank/DDBJ databases">
        <title>Genomes of anaerobic fungi encode conserved fungal cellulosomes for biomass hydrolysis.</title>
        <authorList>
            <consortium name="DOE Joint Genome Institute"/>
            <person name="Haitjema C.H."/>
            <person name="Gilmore S.P."/>
            <person name="Henske J.K."/>
            <person name="Solomon K.V."/>
            <person name="De Groot R."/>
            <person name="Kuo A."/>
            <person name="Mondo S.J."/>
            <person name="Salamov A.A."/>
            <person name="Labutti K."/>
            <person name="Zhao Z."/>
            <person name="Chiniquy J."/>
            <person name="Barry K."/>
            <person name="Brewer H.M."/>
            <person name="Purvine S.O."/>
            <person name="Wright A.T."/>
            <person name="Boxma B."/>
            <person name="Van Alen T."/>
            <person name="Hackstein J.H."/>
            <person name="Baker S.E."/>
            <person name="Grigoriev I.V."/>
            <person name="O'Malley M.A."/>
        </authorList>
    </citation>
    <scope>NUCLEOTIDE SEQUENCE [LARGE SCALE GENOMIC DNA]</scope>
    <source>
        <strain evidence="6">finn</strain>
    </source>
</reference>
<dbReference type="PRINTS" id="PR01415">
    <property type="entry name" value="ANKYRIN"/>
</dbReference>
<proteinExistence type="predicted"/>
<dbReference type="STRING" id="1754191.A0A1Y1VIN9"/>
<dbReference type="InterPro" id="IPR036770">
    <property type="entry name" value="Ankyrin_rpt-contain_sf"/>
</dbReference>
<reference evidence="5 6" key="2">
    <citation type="submission" date="2016-08" db="EMBL/GenBank/DDBJ databases">
        <title>Pervasive Adenine N6-methylation of Active Genes in Fungi.</title>
        <authorList>
            <consortium name="DOE Joint Genome Institute"/>
            <person name="Mondo S.J."/>
            <person name="Dannebaum R.O."/>
            <person name="Kuo R.C."/>
            <person name="Labutti K."/>
            <person name="Haridas S."/>
            <person name="Kuo A."/>
            <person name="Salamov A."/>
            <person name="Ahrendt S.R."/>
            <person name="Lipzen A."/>
            <person name="Sullivan W."/>
            <person name="Andreopoulos W.B."/>
            <person name="Clum A."/>
            <person name="Lindquist E."/>
            <person name="Daum C."/>
            <person name="Ramamoorthy G.K."/>
            <person name="Gryganskyi A."/>
            <person name="Culley D."/>
            <person name="Magnuson J.K."/>
            <person name="James T.Y."/>
            <person name="O'Malley M.A."/>
            <person name="Stajich J.E."/>
            <person name="Spatafora J.W."/>
            <person name="Visel A."/>
            <person name="Grigoriev I.V."/>
        </authorList>
    </citation>
    <scope>NUCLEOTIDE SEQUENCE [LARGE SCALE GENOMIC DNA]</scope>
    <source>
        <strain evidence="6">finn</strain>
    </source>
</reference>
<organism evidence="5 6">
    <name type="scientific">Piromyces finnis</name>
    <dbReference type="NCBI Taxonomy" id="1754191"/>
    <lineage>
        <taxon>Eukaryota</taxon>
        <taxon>Fungi</taxon>
        <taxon>Fungi incertae sedis</taxon>
        <taxon>Chytridiomycota</taxon>
        <taxon>Chytridiomycota incertae sedis</taxon>
        <taxon>Neocallimastigomycetes</taxon>
        <taxon>Neocallimastigales</taxon>
        <taxon>Neocallimastigaceae</taxon>
        <taxon>Piromyces</taxon>
    </lineage>
</organism>
<protein>
    <submittedName>
        <fullName evidence="5">Ankyrin</fullName>
    </submittedName>
</protein>
<dbReference type="EMBL" id="MCFH01000006">
    <property type="protein sequence ID" value="ORX57198.1"/>
    <property type="molecule type" value="Genomic_DNA"/>
</dbReference>
<evidence type="ECO:0000256" key="1">
    <source>
        <dbReference type="ARBA" id="ARBA00022737"/>
    </source>
</evidence>
<dbReference type="Pfam" id="PF13637">
    <property type="entry name" value="Ank_4"/>
    <property type="match status" value="1"/>
</dbReference>